<dbReference type="RefSeq" id="WP_260321647.1">
    <property type="nucleotide sequence ID" value="NZ_AP024819.1"/>
</dbReference>
<protein>
    <submittedName>
        <fullName evidence="2">Uncharacterized protein</fullName>
    </submittedName>
</protein>
<organism evidence="2 3">
    <name type="scientific">Helicobacter gastrofelis</name>
    <dbReference type="NCBI Taxonomy" id="2849642"/>
    <lineage>
        <taxon>Bacteria</taxon>
        <taxon>Pseudomonadati</taxon>
        <taxon>Campylobacterota</taxon>
        <taxon>Epsilonproteobacteria</taxon>
        <taxon>Campylobacterales</taxon>
        <taxon>Helicobacteraceae</taxon>
        <taxon>Helicobacter</taxon>
    </lineage>
</organism>
<dbReference type="EMBL" id="AP024819">
    <property type="protein sequence ID" value="BCZ18768.1"/>
    <property type="molecule type" value="Genomic_DNA"/>
</dbReference>
<sequence length="105" mass="12401">MLNKWSFWILKATLYYPTTFIKILANVKRLSMSLKYVNGGVMRVNHKNHLDAYYTKPKIAKQLFNTTQKIIAKYENLDKYTWLEPSVGEGCFYNLLPESKIGWIF</sequence>
<name>A0ABM7SGV1_9HELI</name>
<evidence type="ECO:0000313" key="3">
    <source>
        <dbReference type="Proteomes" id="UP000826146"/>
    </source>
</evidence>
<feature type="transmembrane region" description="Helical" evidence="1">
    <location>
        <begin position="6"/>
        <end position="25"/>
    </location>
</feature>
<keyword evidence="1" id="KW-1133">Transmembrane helix</keyword>
<keyword evidence="3" id="KW-1185">Reference proteome</keyword>
<accession>A0ABM7SGV1</accession>
<reference evidence="2 3" key="1">
    <citation type="submission" date="2021-07" db="EMBL/GenBank/DDBJ databases">
        <title>Novel Helicobacter sp. Isolated from a cat.</title>
        <authorList>
            <person name="Rimbara E."/>
            <person name="Suzuki M."/>
        </authorList>
    </citation>
    <scope>NUCLEOTIDE SEQUENCE [LARGE SCALE GENOMIC DNA]</scope>
    <source>
        <strain evidence="3">NHP19-012</strain>
    </source>
</reference>
<evidence type="ECO:0000313" key="2">
    <source>
        <dbReference type="EMBL" id="BCZ18768.1"/>
    </source>
</evidence>
<keyword evidence="1" id="KW-0472">Membrane</keyword>
<evidence type="ECO:0000256" key="1">
    <source>
        <dbReference type="SAM" id="Phobius"/>
    </source>
</evidence>
<keyword evidence="1" id="KW-0812">Transmembrane</keyword>
<proteinExistence type="predicted"/>
<dbReference type="Proteomes" id="UP000826146">
    <property type="component" value="Chromosome"/>
</dbReference>
<gene>
    <name evidence="2" type="ORF">NHP190012_04100</name>
</gene>